<keyword evidence="6 11" id="KW-1133">Transmembrane helix</keyword>
<evidence type="ECO:0000256" key="12">
    <source>
        <dbReference type="RuleBase" id="RU003848"/>
    </source>
</evidence>
<keyword evidence="8 11" id="KW-0472">Membrane</keyword>
<comment type="miscellaneous">
    <text evidence="11">In plastids the F-type ATPase is also known as CF(1)CF(0).</text>
</comment>
<dbReference type="CDD" id="cd06503">
    <property type="entry name" value="ATP-synt_Fo_b"/>
    <property type="match status" value="1"/>
</dbReference>
<evidence type="ECO:0000256" key="10">
    <source>
        <dbReference type="ARBA" id="ARBA00025198"/>
    </source>
</evidence>
<comment type="subunit">
    <text evidence="11">F-type ATPases have 2 components, F(1) - the catalytic core - and F(0) - the membrane proton channel. F(1) has five subunits: alpha(3), beta(3), gamma(1), delta(1), epsilon(1). F(0) has four main subunits: a(1), b(1), b'(1) and c(10-14). The alpha and beta chains form an alternating ring which encloses part of the gamma chain. F(1) is attached to F(0) by a central stalk formed by the gamma and epsilon chains, while a peripheral stalk is formed by the delta, b and b' chains.</text>
</comment>
<evidence type="ECO:0000256" key="13">
    <source>
        <dbReference type="SAM" id="Coils"/>
    </source>
</evidence>
<keyword evidence="5 11" id="KW-0375">Hydrogen ion transport</keyword>
<keyword evidence="4 11" id="KW-0812">Transmembrane</keyword>
<evidence type="ECO:0000256" key="1">
    <source>
        <dbReference type="ARBA" id="ARBA00004167"/>
    </source>
</evidence>
<comment type="subcellular location">
    <subcellularLocation>
        <location evidence="1">Membrane</location>
        <topology evidence="1">Single-pass membrane protein</topology>
    </subcellularLocation>
    <subcellularLocation>
        <location evidence="11">Plastid</location>
        <location evidence="11">Chloroplast thylakoid membrane</location>
        <topology evidence="11">Single-pass membrane protein</topology>
    </subcellularLocation>
</comment>
<dbReference type="PANTHER" id="PTHR34264:SF3">
    <property type="entry name" value="ATP SYNTHASE SUBUNIT B, CHLOROPLASTIC"/>
    <property type="match status" value="1"/>
</dbReference>
<geneLocation type="chloroplast" evidence="14"/>
<accession>A0A1B2RZ18</accession>
<evidence type="ECO:0000256" key="5">
    <source>
        <dbReference type="ARBA" id="ARBA00022781"/>
    </source>
</evidence>
<name>A0A1B2RZ18_9CHLO</name>
<sequence>MNFTTIGFLFSGHGFGLNTNILETNVINLAVVIAVVVSFVGDAVRELLKNRKEIILNNLREADNRALMAQENLNQAKELFAAAQKKAVEIRQQGLIAAEQEKKLCLKQAEENATQLKQVQENTIRFQQQKAIQQISQQIVSLAFKQVRQKIKSGSNALFFHSKVNSLKIELLKRSLVASSK</sequence>
<evidence type="ECO:0000256" key="3">
    <source>
        <dbReference type="ARBA" id="ARBA00022547"/>
    </source>
</evidence>
<keyword evidence="9 11" id="KW-0066">ATP synthesis</keyword>
<dbReference type="PANTHER" id="PTHR34264">
    <property type="entry name" value="ATP SYNTHASE SUBUNIT B, CHLOROPLASTIC"/>
    <property type="match status" value="1"/>
</dbReference>
<evidence type="ECO:0000256" key="6">
    <source>
        <dbReference type="ARBA" id="ARBA00022989"/>
    </source>
</evidence>
<evidence type="ECO:0000256" key="7">
    <source>
        <dbReference type="ARBA" id="ARBA00023065"/>
    </source>
</evidence>
<gene>
    <name evidence="11 14" type="primary">atpF</name>
</gene>
<keyword evidence="14" id="KW-0934">Plastid</keyword>
<dbReference type="AlphaFoldDB" id="A0A1B2RZ18"/>
<keyword evidence="3 11" id="KW-0138">CF(0)</keyword>
<dbReference type="GO" id="GO:0045259">
    <property type="term" value="C:proton-transporting ATP synthase complex"/>
    <property type="evidence" value="ECO:0007669"/>
    <property type="project" value="UniProtKB-KW"/>
</dbReference>
<proteinExistence type="inferred from homology"/>
<dbReference type="GO" id="GO:0009535">
    <property type="term" value="C:chloroplast thylakoid membrane"/>
    <property type="evidence" value="ECO:0007669"/>
    <property type="project" value="UniProtKB-SubCell"/>
</dbReference>
<dbReference type="EMBL" id="KX306824">
    <property type="protein sequence ID" value="AOC61573.1"/>
    <property type="molecule type" value="Genomic_DNA"/>
</dbReference>
<reference evidence="14" key="1">
    <citation type="journal article" date="2016" name="Genome Biol. Evol.">
        <title>Mitochondrion-to-Chloroplast DNA Transfers and Intragenomic Proliferation of Chloroplast Group II Introns in Gloeotilopsis Green Algae (Ulotrichales, Ulvophyceae).</title>
        <authorList>
            <person name="Turmel M."/>
            <person name="Otis C."/>
            <person name="Lemieux C."/>
        </authorList>
    </citation>
    <scope>NUCLEOTIDE SEQUENCE</scope>
</reference>
<evidence type="ECO:0000256" key="11">
    <source>
        <dbReference type="HAMAP-Rule" id="MF_01398"/>
    </source>
</evidence>
<comment type="function">
    <text evidence="11">Component of the F(0) channel, it forms part of the peripheral stalk, linking F(1) to F(0).</text>
</comment>
<comment type="function">
    <text evidence="10 11">F(1)F(0) ATP synthase produces ATP from ADP in the presence of a proton or sodium gradient. F-type ATPases consist of two structural domains, F(1) containing the extramembraneous catalytic core and F(0) containing the membrane proton channel, linked together by a central stalk and a peripheral stalk. During catalysis, ATP synthesis in the catalytic domain of F(1) is coupled via a rotary mechanism of the central stalk subunits to proton translocation.</text>
</comment>
<keyword evidence="14" id="KW-0150">Chloroplast</keyword>
<evidence type="ECO:0000256" key="2">
    <source>
        <dbReference type="ARBA" id="ARBA00022448"/>
    </source>
</evidence>
<organism evidence="14">
    <name type="scientific">Gloeotilopsis planctonica</name>
    <dbReference type="NCBI Taxonomy" id="34157"/>
    <lineage>
        <taxon>Eukaryota</taxon>
        <taxon>Viridiplantae</taxon>
        <taxon>Chlorophyta</taxon>
        <taxon>core chlorophytes</taxon>
        <taxon>Ulvophyceae</taxon>
        <taxon>OUU clade</taxon>
        <taxon>Ulotrichales</taxon>
        <taxon>Ulotrichaceae</taxon>
        <taxon>Gloeotilopsis</taxon>
    </lineage>
</organism>
<comment type="similarity">
    <text evidence="11 12">Belongs to the ATPase B chain family.</text>
</comment>
<evidence type="ECO:0000256" key="9">
    <source>
        <dbReference type="ARBA" id="ARBA00023310"/>
    </source>
</evidence>
<evidence type="ECO:0000256" key="4">
    <source>
        <dbReference type="ARBA" id="ARBA00022692"/>
    </source>
</evidence>
<dbReference type="Pfam" id="PF00430">
    <property type="entry name" value="ATP-synt_B"/>
    <property type="match status" value="1"/>
</dbReference>
<dbReference type="InterPro" id="IPR002146">
    <property type="entry name" value="ATP_synth_b/b'su_bac/chlpt"/>
</dbReference>
<keyword evidence="2 11" id="KW-0813">Transport</keyword>
<dbReference type="GO" id="GO:0046933">
    <property type="term" value="F:proton-transporting ATP synthase activity, rotational mechanism"/>
    <property type="evidence" value="ECO:0007669"/>
    <property type="project" value="UniProtKB-UniRule"/>
</dbReference>
<keyword evidence="13" id="KW-0175">Coiled coil</keyword>
<keyword evidence="7 11" id="KW-0406">Ion transport</keyword>
<keyword evidence="11" id="KW-0793">Thylakoid</keyword>
<protein>
    <recommendedName>
        <fullName evidence="11">ATP synthase subunit b, chloroplastic</fullName>
    </recommendedName>
    <alternativeName>
        <fullName evidence="11">ATP synthase F(0) sector subunit b</fullName>
    </alternativeName>
    <alternativeName>
        <fullName evidence="11">ATPase subunit I</fullName>
    </alternativeName>
</protein>
<dbReference type="HAMAP" id="MF_01398">
    <property type="entry name" value="ATP_synth_b_bprime"/>
    <property type="match status" value="1"/>
</dbReference>
<feature type="coiled-coil region" evidence="13">
    <location>
        <begin position="45"/>
        <end position="93"/>
    </location>
</feature>
<evidence type="ECO:0000256" key="8">
    <source>
        <dbReference type="ARBA" id="ARBA00023136"/>
    </source>
</evidence>
<evidence type="ECO:0000313" key="14">
    <source>
        <dbReference type="EMBL" id="AOC61573.1"/>
    </source>
</evidence>